<keyword evidence="3" id="KW-1185">Reference proteome</keyword>
<dbReference type="RefSeq" id="WP_283426275.1">
    <property type="nucleotide sequence ID" value="NZ_FXTY01000004.1"/>
</dbReference>
<organism evidence="2 3">
    <name type="scientific">Shimia sagamensis</name>
    <dbReference type="NCBI Taxonomy" id="1566352"/>
    <lineage>
        <taxon>Bacteria</taxon>
        <taxon>Pseudomonadati</taxon>
        <taxon>Pseudomonadota</taxon>
        <taxon>Alphaproteobacteria</taxon>
        <taxon>Rhodobacterales</taxon>
        <taxon>Roseobacteraceae</taxon>
    </lineage>
</organism>
<evidence type="ECO:0000256" key="1">
    <source>
        <dbReference type="SAM" id="MobiDB-lite"/>
    </source>
</evidence>
<name>A0ABY1P0S5_9RHOB</name>
<gene>
    <name evidence="2" type="ORF">SAMN06265373_104331</name>
</gene>
<comment type="caution">
    <text evidence="2">The sequence shown here is derived from an EMBL/GenBank/DDBJ whole genome shotgun (WGS) entry which is preliminary data.</text>
</comment>
<reference evidence="2 3" key="1">
    <citation type="submission" date="2017-05" db="EMBL/GenBank/DDBJ databases">
        <authorList>
            <person name="Varghese N."/>
            <person name="Submissions S."/>
        </authorList>
    </citation>
    <scope>NUCLEOTIDE SEQUENCE [LARGE SCALE GENOMIC DNA]</scope>
    <source>
        <strain evidence="2 3">DSM 29734</strain>
    </source>
</reference>
<evidence type="ECO:0000313" key="3">
    <source>
        <dbReference type="Proteomes" id="UP001157961"/>
    </source>
</evidence>
<proteinExistence type="predicted"/>
<evidence type="ECO:0000313" key="2">
    <source>
        <dbReference type="EMBL" id="SMP23237.1"/>
    </source>
</evidence>
<dbReference type="Proteomes" id="UP001157961">
    <property type="component" value="Unassembled WGS sequence"/>
</dbReference>
<sequence>MNANQLINMVTRMVMRRLINGGINAGINAASKVQKKTPTEPGPWGETAKPTKTPQFDAKRTRQAMRVTRNIGRF</sequence>
<protein>
    <submittedName>
        <fullName evidence="2">Uncharacterized protein</fullName>
    </submittedName>
</protein>
<feature type="region of interest" description="Disordered" evidence="1">
    <location>
        <begin position="31"/>
        <end position="63"/>
    </location>
</feature>
<accession>A0ABY1P0S5</accession>
<dbReference type="EMBL" id="FXTY01000004">
    <property type="protein sequence ID" value="SMP23237.1"/>
    <property type="molecule type" value="Genomic_DNA"/>
</dbReference>